<reference evidence="1" key="1">
    <citation type="submission" date="2024-12" db="EMBL/GenBank/DDBJ databases">
        <title>Comparative genomics and development of molecular markers within Purpureocillium lilacinum and among Purpureocillium species.</title>
        <authorList>
            <person name="Yeh Z.-Y."/>
            <person name="Ni N.-T."/>
            <person name="Lo P.-H."/>
            <person name="Mushyakhwo K."/>
            <person name="Lin C.-F."/>
            <person name="Nai Y.-S."/>
        </authorList>
    </citation>
    <scope>NUCLEOTIDE SEQUENCE</scope>
    <source>
        <strain evidence="1">NCHU-NPUST-175</strain>
    </source>
</reference>
<dbReference type="Proteomes" id="UP001638806">
    <property type="component" value="Unassembled WGS sequence"/>
</dbReference>
<keyword evidence="2" id="KW-1185">Reference proteome</keyword>
<protein>
    <submittedName>
        <fullName evidence="1">Uncharacterized protein</fullName>
    </submittedName>
</protein>
<dbReference type="EMBL" id="JBGNUJ010000002">
    <property type="protein sequence ID" value="KAL3964333.1"/>
    <property type="molecule type" value="Genomic_DNA"/>
</dbReference>
<evidence type="ECO:0000313" key="2">
    <source>
        <dbReference type="Proteomes" id="UP001638806"/>
    </source>
</evidence>
<proteinExistence type="predicted"/>
<evidence type="ECO:0000313" key="1">
    <source>
        <dbReference type="EMBL" id="KAL3964333.1"/>
    </source>
</evidence>
<gene>
    <name evidence="1" type="ORF">ACCO45_001337</name>
</gene>
<sequence>MPRPNSNRYSGWGPRFLTTAGTRTKFEYALQVQDEFARRCRARSRHHRKARICCQNDSVLVAPDADTRQALQQAHVSVVSTAARVGACQEPEGQAS</sequence>
<name>A0ACC4E7M2_PURLI</name>
<organism evidence="1 2">
    <name type="scientific">Purpureocillium lilacinum</name>
    <name type="common">Paecilomyces lilacinus</name>
    <dbReference type="NCBI Taxonomy" id="33203"/>
    <lineage>
        <taxon>Eukaryota</taxon>
        <taxon>Fungi</taxon>
        <taxon>Dikarya</taxon>
        <taxon>Ascomycota</taxon>
        <taxon>Pezizomycotina</taxon>
        <taxon>Sordariomycetes</taxon>
        <taxon>Hypocreomycetidae</taxon>
        <taxon>Hypocreales</taxon>
        <taxon>Ophiocordycipitaceae</taxon>
        <taxon>Purpureocillium</taxon>
    </lineage>
</organism>
<accession>A0ACC4E7M2</accession>
<comment type="caution">
    <text evidence="1">The sequence shown here is derived from an EMBL/GenBank/DDBJ whole genome shotgun (WGS) entry which is preliminary data.</text>
</comment>